<dbReference type="RefSeq" id="XP_071905572.1">
    <property type="nucleotide sequence ID" value="XM_072049471.1"/>
</dbReference>
<keyword evidence="7" id="KW-1185">Reference proteome</keyword>
<accession>A0ABM4UE49</accession>
<dbReference type="SUPFAM" id="SSF53335">
    <property type="entry name" value="S-adenosyl-L-methionine-dependent methyltransferases"/>
    <property type="match status" value="1"/>
</dbReference>
<evidence type="ECO:0000256" key="1">
    <source>
        <dbReference type="ARBA" id="ARBA00022603"/>
    </source>
</evidence>
<dbReference type="Gene3D" id="3.40.50.150">
    <property type="entry name" value="Vaccinia Virus protein VP39"/>
    <property type="match status" value="1"/>
</dbReference>
<organism evidence="7 8">
    <name type="scientific">Coffea arabica</name>
    <name type="common">Arabian coffee</name>
    <dbReference type="NCBI Taxonomy" id="13443"/>
    <lineage>
        <taxon>Eukaryota</taxon>
        <taxon>Viridiplantae</taxon>
        <taxon>Streptophyta</taxon>
        <taxon>Embryophyta</taxon>
        <taxon>Tracheophyta</taxon>
        <taxon>Spermatophyta</taxon>
        <taxon>Magnoliopsida</taxon>
        <taxon>eudicotyledons</taxon>
        <taxon>Gunneridae</taxon>
        <taxon>Pentapetalae</taxon>
        <taxon>asterids</taxon>
        <taxon>lamiids</taxon>
        <taxon>Gentianales</taxon>
        <taxon>Rubiaceae</taxon>
        <taxon>Ixoroideae</taxon>
        <taxon>Gardenieae complex</taxon>
        <taxon>Bertiereae - Coffeeae clade</taxon>
        <taxon>Coffeeae</taxon>
        <taxon>Coffea</taxon>
    </lineage>
</organism>
<evidence type="ECO:0000259" key="5">
    <source>
        <dbReference type="Pfam" id="PF00891"/>
    </source>
</evidence>
<comment type="similarity">
    <text evidence="4">Belongs to the class I-like SAM-binding methyltransferase superfamily. Cation-independent O-methyltransferase family. COMT subfamily.</text>
</comment>
<evidence type="ECO:0000256" key="3">
    <source>
        <dbReference type="ARBA" id="ARBA00022691"/>
    </source>
</evidence>
<keyword evidence="1" id="KW-0489">Methyltransferase</keyword>
<dbReference type="SUPFAM" id="SSF46785">
    <property type="entry name" value="Winged helix' DNA-binding domain"/>
    <property type="match status" value="1"/>
</dbReference>
<gene>
    <name evidence="8" type="primary">LOC113708456</name>
</gene>
<dbReference type="Gene3D" id="1.10.10.10">
    <property type="entry name" value="Winged helix-like DNA-binding domain superfamily/Winged helix DNA-binding domain"/>
    <property type="match status" value="1"/>
</dbReference>
<dbReference type="InterPro" id="IPR029063">
    <property type="entry name" value="SAM-dependent_MTases_sf"/>
</dbReference>
<dbReference type="InterPro" id="IPR036388">
    <property type="entry name" value="WH-like_DNA-bd_sf"/>
</dbReference>
<dbReference type="PANTHER" id="PTHR11746">
    <property type="entry name" value="O-METHYLTRANSFERASE"/>
    <property type="match status" value="1"/>
</dbReference>
<evidence type="ECO:0000259" key="6">
    <source>
        <dbReference type="Pfam" id="PF08100"/>
    </source>
</evidence>
<dbReference type="PIRSF" id="PIRSF005739">
    <property type="entry name" value="O-mtase"/>
    <property type="match status" value="1"/>
</dbReference>
<sequence length="386" mass="42727">MDSLAETTKNQVVLKEEEEEEEEHFSYAMQLVTSAGLPMMLLAAIRLNVFEIIARAGPGAQLSPSEIAANVSSENPNAAAMLDRMLRLLASYSVLTCSVATDVDGDHAIQTPTRVYGLAPVAKFFVQNKTKGGGSLSSLLALLQDKVFIDDMLLDPKFRYQLEDAVREGGDPFHRAHGTHAFEFLGSDPRFNEVFNKTMIHHTAIVINRMLERYKGFEHLKTLVDVGGGLGMNLNIITTKYPSLKGNNFDLPHVIQHAPAYPGVEHVGGDMFESVPQGDAIFMKWILHDWDDDHCLKLLKNCYKTLPDNGKVIAVDAILPVIPDYSARDKATCQTDLIVVTKVGIERYETEFLALATAAGFKGISVKCFVCNLWVMEFYSSWGIVL</sequence>
<dbReference type="InterPro" id="IPR016461">
    <property type="entry name" value="COMT-like"/>
</dbReference>
<evidence type="ECO:0000256" key="2">
    <source>
        <dbReference type="ARBA" id="ARBA00022679"/>
    </source>
</evidence>
<evidence type="ECO:0000256" key="4">
    <source>
        <dbReference type="ARBA" id="ARBA00034481"/>
    </source>
</evidence>
<evidence type="ECO:0000313" key="8">
    <source>
        <dbReference type="RefSeq" id="XP_071905572.1"/>
    </source>
</evidence>
<dbReference type="PROSITE" id="PS51683">
    <property type="entry name" value="SAM_OMT_II"/>
    <property type="match status" value="1"/>
</dbReference>
<dbReference type="GeneID" id="113708456"/>
<proteinExistence type="inferred from homology"/>
<keyword evidence="3" id="KW-0949">S-adenosyl-L-methionine</keyword>
<dbReference type="InterPro" id="IPR001077">
    <property type="entry name" value="COMT_C"/>
</dbReference>
<dbReference type="InterPro" id="IPR012967">
    <property type="entry name" value="COMT_dimerisation"/>
</dbReference>
<name>A0ABM4UE49_COFAR</name>
<dbReference type="InterPro" id="IPR036390">
    <property type="entry name" value="WH_DNA-bd_sf"/>
</dbReference>
<protein>
    <submittedName>
        <fullName evidence="8">Caffeic acid 3-O-methyltransferase-like</fullName>
    </submittedName>
</protein>
<dbReference type="Pfam" id="PF00891">
    <property type="entry name" value="Methyltransf_2"/>
    <property type="match status" value="1"/>
</dbReference>
<keyword evidence="2" id="KW-0808">Transferase</keyword>
<evidence type="ECO:0000313" key="7">
    <source>
        <dbReference type="Proteomes" id="UP001652660"/>
    </source>
</evidence>
<feature type="domain" description="O-methyltransferase C-terminal" evidence="5">
    <location>
        <begin position="160"/>
        <end position="362"/>
    </location>
</feature>
<dbReference type="Proteomes" id="UP001652660">
    <property type="component" value="Chromosome 5e"/>
</dbReference>
<dbReference type="Pfam" id="PF08100">
    <property type="entry name" value="Dimerisation"/>
    <property type="match status" value="1"/>
</dbReference>
<reference evidence="8" key="1">
    <citation type="submission" date="2025-08" db="UniProtKB">
        <authorList>
            <consortium name="RefSeq"/>
        </authorList>
    </citation>
    <scope>IDENTIFICATION</scope>
    <source>
        <tissue evidence="8">Leaves</tissue>
    </source>
</reference>
<feature type="domain" description="O-methyltransferase dimerisation" evidence="6">
    <location>
        <begin position="29"/>
        <end position="127"/>
    </location>
</feature>